<accession>A0A9Q1Q4X3</accession>
<comment type="subcellular location">
    <subcellularLocation>
        <location evidence="1">Nucleus</location>
    </subcellularLocation>
</comment>
<dbReference type="InterPro" id="IPR015300">
    <property type="entry name" value="DNA-bd_pseudobarrel_sf"/>
</dbReference>
<evidence type="ECO:0000256" key="3">
    <source>
        <dbReference type="ARBA" id="ARBA00023125"/>
    </source>
</evidence>
<sequence length="608" mass="67229">MVSHRSVVVASVYYWLGLASMDSEVEACAECSRNCLLIHRKHDPSVIVCSFFKVMYGKHFVDVVILGFASLPNVLAYVVCMINYLQTVPPRFARLASLVAQETYLEDSSGRKWNVILSDFNGSVAIGKGWNRFVVDHGIQPGDFVVFHYIRGSHFLVQTYGTHGCEKLSLSGENAYQNKRAKTTEYSVAMNVCEVSKLEIDDIQRLDDVDVVKERLVGTGGASSQAKTIERLNRVSTSDFLDDTQFIINRDQAREEDRDYLFDLSVFEVPNKNVNVNKTHNLQIQGYRCSHVFDALQKAQVGTGSNSIGAKKCLTAEGNTFSKHKEEFLSRKEYTPPNICPRSVIPLTSNMPQKPVGVPCNSEFSVASATVKHEPKVNTTNISGAPTAYTSLGVVQEERLSSNVMQKSISIQQKSEFAAASDFPGVKVGLVKQEPRQFSQKFCDSAATEVSGGVSEHNSEVSTTKEPKTNNGDLGENLNHMVNDDSVLGIIVKPEPVDPCDSSSAPIAKIPCLVQPDSESFLELPDCLPLKSCGQAAKVQLRLVFLQDPARRVWPVLYHQKYGLNVLASGWRAFREANNIQPGDECTLVAENMDAGRFLVQILHGERF</sequence>
<keyword evidence="4" id="KW-0804">Transcription</keyword>
<keyword evidence="2" id="KW-0805">Transcription regulation</keyword>
<feature type="chain" id="PRO_5040258662" description="TF-B3 domain-containing protein" evidence="7">
    <location>
        <begin position="28"/>
        <end position="608"/>
    </location>
</feature>
<evidence type="ECO:0000256" key="2">
    <source>
        <dbReference type="ARBA" id="ARBA00023015"/>
    </source>
</evidence>
<name>A0A9Q1Q4X3_9CARY</name>
<feature type="compositionally biased region" description="Basic and acidic residues" evidence="6">
    <location>
        <begin position="457"/>
        <end position="468"/>
    </location>
</feature>
<dbReference type="PROSITE" id="PS50863">
    <property type="entry name" value="B3"/>
    <property type="match status" value="2"/>
</dbReference>
<protein>
    <recommendedName>
        <fullName evidence="8">TF-B3 domain-containing protein</fullName>
    </recommendedName>
</protein>
<dbReference type="SUPFAM" id="SSF101936">
    <property type="entry name" value="DNA-binding pseudobarrel domain"/>
    <property type="match status" value="2"/>
</dbReference>
<dbReference type="SMART" id="SM01019">
    <property type="entry name" value="B3"/>
    <property type="match status" value="1"/>
</dbReference>
<proteinExistence type="predicted"/>
<dbReference type="Pfam" id="PF02362">
    <property type="entry name" value="B3"/>
    <property type="match status" value="2"/>
</dbReference>
<dbReference type="AlphaFoldDB" id="A0A9Q1Q4X3"/>
<feature type="domain" description="TF-B3" evidence="8">
    <location>
        <begin position="544"/>
        <end position="606"/>
    </location>
</feature>
<feature type="region of interest" description="Disordered" evidence="6">
    <location>
        <begin position="451"/>
        <end position="476"/>
    </location>
</feature>
<dbReference type="PANTHER" id="PTHR31920:SF112">
    <property type="entry name" value="TF-B3 DOMAIN-CONTAINING PROTEIN"/>
    <property type="match status" value="1"/>
</dbReference>
<keyword evidence="10" id="KW-1185">Reference proteome</keyword>
<dbReference type="OrthoDB" id="635132at2759"/>
<dbReference type="InterPro" id="IPR003340">
    <property type="entry name" value="B3_DNA-bd"/>
</dbReference>
<evidence type="ECO:0000256" key="5">
    <source>
        <dbReference type="ARBA" id="ARBA00023242"/>
    </source>
</evidence>
<evidence type="ECO:0000313" key="9">
    <source>
        <dbReference type="EMBL" id="KAJ8428731.1"/>
    </source>
</evidence>
<comment type="caution">
    <text evidence="9">The sequence shown here is derived from an EMBL/GenBank/DDBJ whole genome shotgun (WGS) entry which is preliminary data.</text>
</comment>
<dbReference type="Proteomes" id="UP001153076">
    <property type="component" value="Unassembled WGS sequence"/>
</dbReference>
<keyword evidence="7" id="KW-0732">Signal</keyword>
<dbReference type="InterPro" id="IPR050655">
    <property type="entry name" value="Plant_B3_domain"/>
</dbReference>
<evidence type="ECO:0000256" key="7">
    <source>
        <dbReference type="SAM" id="SignalP"/>
    </source>
</evidence>
<evidence type="ECO:0000313" key="10">
    <source>
        <dbReference type="Proteomes" id="UP001153076"/>
    </source>
</evidence>
<keyword evidence="5" id="KW-0539">Nucleus</keyword>
<organism evidence="9 10">
    <name type="scientific">Carnegiea gigantea</name>
    <dbReference type="NCBI Taxonomy" id="171969"/>
    <lineage>
        <taxon>Eukaryota</taxon>
        <taxon>Viridiplantae</taxon>
        <taxon>Streptophyta</taxon>
        <taxon>Embryophyta</taxon>
        <taxon>Tracheophyta</taxon>
        <taxon>Spermatophyta</taxon>
        <taxon>Magnoliopsida</taxon>
        <taxon>eudicotyledons</taxon>
        <taxon>Gunneridae</taxon>
        <taxon>Pentapetalae</taxon>
        <taxon>Caryophyllales</taxon>
        <taxon>Cactineae</taxon>
        <taxon>Cactaceae</taxon>
        <taxon>Cactoideae</taxon>
        <taxon>Echinocereeae</taxon>
        <taxon>Carnegiea</taxon>
    </lineage>
</organism>
<feature type="signal peptide" evidence="7">
    <location>
        <begin position="1"/>
        <end position="27"/>
    </location>
</feature>
<dbReference type="PANTHER" id="PTHR31920">
    <property type="entry name" value="B3 DOMAIN-CONTAINING"/>
    <property type="match status" value="1"/>
</dbReference>
<keyword evidence="3" id="KW-0238">DNA-binding</keyword>
<evidence type="ECO:0000256" key="6">
    <source>
        <dbReference type="SAM" id="MobiDB-lite"/>
    </source>
</evidence>
<reference evidence="9" key="1">
    <citation type="submission" date="2022-04" db="EMBL/GenBank/DDBJ databases">
        <title>Carnegiea gigantea Genome sequencing and assembly v2.</title>
        <authorList>
            <person name="Copetti D."/>
            <person name="Sanderson M.J."/>
            <person name="Burquez A."/>
            <person name="Wojciechowski M.F."/>
        </authorList>
    </citation>
    <scope>NUCLEOTIDE SEQUENCE</scope>
    <source>
        <strain evidence="9">SGP5-SGP5p</strain>
        <tissue evidence="9">Aerial part</tissue>
    </source>
</reference>
<dbReference type="CDD" id="cd10017">
    <property type="entry name" value="B3_DNA"/>
    <property type="match status" value="2"/>
</dbReference>
<gene>
    <name evidence="9" type="ORF">Cgig2_019024</name>
</gene>
<evidence type="ECO:0000256" key="4">
    <source>
        <dbReference type="ARBA" id="ARBA00023163"/>
    </source>
</evidence>
<dbReference type="Gene3D" id="2.40.330.10">
    <property type="entry name" value="DNA-binding pseudobarrel domain"/>
    <property type="match status" value="2"/>
</dbReference>
<dbReference type="EMBL" id="JAKOGI010000974">
    <property type="protein sequence ID" value="KAJ8428731.1"/>
    <property type="molecule type" value="Genomic_DNA"/>
</dbReference>
<feature type="domain" description="TF-B3" evidence="8">
    <location>
        <begin position="71"/>
        <end position="163"/>
    </location>
</feature>
<evidence type="ECO:0000256" key="1">
    <source>
        <dbReference type="ARBA" id="ARBA00004123"/>
    </source>
</evidence>
<evidence type="ECO:0000259" key="8">
    <source>
        <dbReference type="PROSITE" id="PS50863"/>
    </source>
</evidence>
<dbReference type="GO" id="GO:0005634">
    <property type="term" value="C:nucleus"/>
    <property type="evidence" value="ECO:0007669"/>
    <property type="project" value="UniProtKB-SubCell"/>
</dbReference>
<dbReference type="GO" id="GO:0003677">
    <property type="term" value="F:DNA binding"/>
    <property type="evidence" value="ECO:0007669"/>
    <property type="project" value="UniProtKB-KW"/>
</dbReference>